<reference evidence="8 9" key="1">
    <citation type="journal article" date="2015" name="Stand. Genomic Sci.">
        <title>Genomic Encyclopedia of Bacterial and Archaeal Type Strains, Phase III: the genomes of soil and plant-associated and newly described type strains.</title>
        <authorList>
            <person name="Whitman W.B."/>
            <person name="Woyke T."/>
            <person name="Klenk H.P."/>
            <person name="Zhou Y."/>
            <person name="Lilburn T.G."/>
            <person name="Beck B.J."/>
            <person name="De Vos P."/>
            <person name="Vandamme P."/>
            <person name="Eisen J.A."/>
            <person name="Garrity G."/>
            <person name="Hugenholtz P."/>
            <person name="Kyrpides N.C."/>
        </authorList>
    </citation>
    <scope>NUCLEOTIDE SEQUENCE [LARGE SCALE GENOMIC DNA]</scope>
    <source>
        <strain evidence="8 9">CGMCC 1.2546</strain>
    </source>
</reference>
<dbReference type="OrthoDB" id="8099804at2"/>
<evidence type="ECO:0000256" key="1">
    <source>
        <dbReference type="ARBA" id="ARBA00004651"/>
    </source>
</evidence>
<dbReference type="Proteomes" id="UP000317122">
    <property type="component" value="Unassembled WGS sequence"/>
</dbReference>
<proteinExistence type="inferred from homology"/>
<gene>
    <name evidence="8" type="ORF">IQ26_03255</name>
</gene>
<keyword evidence="4 7" id="KW-0812">Transmembrane</keyword>
<dbReference type="InterPro" id="IPR032808">
    <property type="entry name" value="DoxX"/>
</dbReference>
<organism evidence="8 9">
    <name type="scientific">Mesorhizobium tianshanense</name>
    <dbReference type="NCBI Taxonomy" id="39844"/>
    <lineage>
        <taxon>Bacteria</taxon>
        <taxon>Pseudomonadati</taxon>
        <taxon>Pseudomonadota</taxon>
        <taxon>Alphaproteobacteria</taxon>
        <taxon>Hyphomicrobiales</taxon>
        <taxon>Phyllobacteriaceae</taxon>
        <taxon>Mesorhizobium</taxon>
    </lineage>
</organism>
<protein>
    <submittedName>
        <fullName evidence="8">Putative membrane protein YphA (DoxX/SURF4 family)</fullName>
    </submittedName>
</protein>
<sequence length="146" mass="15543">MSLEIAQSPVQSPWQTAAILIGRLIFAAVFLMAVTFKFIDMGGTAGYIAAAGFPLPLFLAWCAALLEVLLVLCFLTGAFFTPAALVAAVYVIFLGFAFHGPSHWAGNQAEFGFFVDHFTFLAGLLFAAVHGPGRMLTLKLGSASRP</sequence>
<keyword evidence="5 7" id="KW-1133">Transmembrane helix</keyword>
<dbReference type="PANTHER" id="PTHR33452:SF1">
    <property type="entry name" value="INNER MEMBRANE PROTEIN YPHA-RELATED"/>
    <property type="match status" value="1"/>
</dbReference>
<dbReference type="Pfam" id="PF07681">
    <property type="entry name" value="DoxX"/>
    <property type="match status" value="1"/>
</dbReference>
<comment type="caution">
    <text evidence="8">The sequence shown here is derived from an EMBL/GenBank/DDBJ whole genome shotgun (WGS) entry which is preliminary data.</text>
</comment>
<name>A0A562NUA7_9HYPH</name>
<dbReference type="RefSeq" id="WP_145718983.1">
    <property type="nucleotide sequence ID" value="NZ_BSPF01000094.1"/>
</dbReference>
<evidence type="ECO:0000256" key="4">
    <source>
        <dbReference type="ARBA" id="ARBA00022692"/>
    </source>
</evidence>
<feature type="transmembrane region" description="Helical" evidence="7">
    <location>
        <begin position="45"/>
        <end position="72"/>
    </location>
</feature>
<evidence type="ECO:0000313" key="9">
    <source>
        <dbReference type="Proteomes" id="UP000317122"/>
    </source>
</evidence>
<comment type="subcellular location">
    <subcellularLocation>
        <location evidence="1">Cell membrane</location>
        <topology evidence="1">Multi-pass membrane protein</topology>
    </subcellularLocation>
</comment>
<feature type="transmembrane region" description="Helical" evidence="7">
    <location>
        <begin position="79"/>
        <end position="99"/>
    </location>
</feature>
<accession>A0A562NUA7</accession>
<evidence type="ECO:0000256" key="6">
    <source>
        <dbReference type="ARBA" id="ARBA00023136"/>
    </source>
</evidence>
<dbReference type="GO" id="GO:0005886">
    <property type="term" value="C:plasma membrane"/>
    <property type="evidence" value="ECO:0007669"/>
    <property type="project" value="UniProtKB-SubCell"/>
</dbReference>
<evidence type="ECO:0000256" key="7">
    <source>
        <dbReference type="SAM" id="Phobius"/>
    </source>
</evidence>
<dbReference type="EMBL" id="VLKT01000019">
    <property type="protein sequence ID" value="TWI35276.1"/>
    <property type="molecule type" value="Genomic_DNA"/>
</dbReference>
<dbReference type="AlphaFoldDB" id="A0A562NUA7"/>
<evidence type="ECO:0000313" key="8">
    <source>
        <dbReference type="EMBL" id="TWI35276.1"/>
    </source>
</evidence>
<keyword evidence="3" id="KW-1003">Cell membrane</keyword>
<keyword evidence="9" id="KW-1185">Reference proteome</keyword>
<feature type="transmembrane region" description="Helical" evidence="7">
    <location>
        <begin position="111"/>
        <end position="129"/>
    </location>
</feature>
<feature type="transmembrane region" description="Helical" evidence="7">
    <location>
        <begin position="20"/>
        <end position="39"/>
    </location>
</feature>
<dbReference type="InterPro" id="IPR051907">
    <property type="entry name" value="DoxX-like_oxidoreductase"/>
</dbReference>
<keyword evidence="6 7" id="KW-0472">Membrane</keyword>
<evidence type="ECO:0000256" key="2">
    <source>
        <dbReference type="ARBA" id="ARBA00006679"/>
    </source>
</evidence>
<evidence type="ECO:0000256" key="5">
    <source>
        <dbReference type="ARBA" id="ARBA00022989"/>
    </source>
</evidence>
<evidence type="ECO:0000256" key="3">
    <source>
        <dbReference type="ARBA" id="ARBA00022475"/>
    </source>
</evidence>
<dbReference type="PANTHER" id="PTHR33452">
    <property type="entry name" value="OXIDOREDUCTASE CATD-RELATED"/>
    <property type="match status" value="1"/>
</dbReference>
<comment type="similarity">
    <text evidence="2">Belongs to the DoxX family.</text>
</comment>